<gene>
    <name evidence="2" type="ORF">CEXT_366811</name>
</gene>
<protein>
    <recommendedName>
        <fullName evidence="4">Secreted protein</fullName>
    </recommendedName>
</protein>
<dbReference type="AlphaFoldDB" id="A0AAV4W6J5"/>
<dbReference type="EMBL" id="BPLR01015690">
    <property type="protein sequence ID" value="GIY77863.1"/>
    <property type="molecule type" value="Genomic_DNA"/>
</dbReference>
<evidence type="ECO:0008006" key="4">
    <source>
        <dbReference type="Google" id="ProtNLM"/>
    </source>
</evidence>
<sequence>MEYVLLLLLRFFFFISHPRAFQLAKVFFFFPDNNLTEKSHCMGFIILRSSINNVFCKPKLWVPPRDFDDDEFCRSCCGVDIEVKELNIRTNTGGFRFHNNRPRCISVILSQRKFL</sequence>
<proteinExistence type="predicted"/>
<name>A0AAV4W6J5_CAEEX</name>
<dbReference type="Proteomes" id="UP001054945">
    <property type="component" value="Unassembled WGS sequence"/>
</dbReference>
<keyword evidence="1" id="KW-0732">Signal</keyword>
<reference evidence="2 3" key="1">
    <citation type="submission" date="2021-06" db="EMBL/GenBank/DDBJ databases">
        <title>Caerostris extrusa draft genome.</title>
        <authorList>
            <person name="Kono N."/>
            <person name="Arakawa K."/>
        </authorList>
    </citation>
    <scope>NUCLEOTIDE SEQUENCE [LARGE SCALE GENOMIC DNA]</scope>
</reference>
<evidence type="ECO:0000313" key="3">
    <source>
        <dbReference type="Proteomes" id="UP001054945"/>
    </source>
</evidence>
<evidence type="ECO:0000256" key="1">
    <source>
        <dbReference type="SAM" id="SignalP"/>
    </source>
</evidence>
<comment type="caution">
    <text evidence="2">The sequence shown here is derived from an EMBL/GenBank/DDBJ whole genome shotgun (WGS) entry which is preliminary data.</text>
</comment>
<keyword evidence="3" id="KW-1185">Reference proteome</keyword>
<accession>A0AAV4W6J5</accession>
<evidence type="ECO:0000313" key="2">
    <source>
        <dbReference type="EMBL" id="GIY77863.1"/>
    </source>
</evidence>
<organism evidence="2 3">
    <name type="scientific">Caerostris extrusa</name>
    <name type="common">Bark spider</name>
    <name type="synonym">Caerostris bankana</name>
    <dbReference type="NCBI Taxonomy" id="172846"/>
    <lineage>
        <taxon>Eukaryota</taxon>
        <taxon>Metazoa</taxon>
        <taxon>Ecdysozoa</taxon>
        <taxon>Arthropoda</taxon>
        <taxon>Chelicerata</taxon>
        <taxon>Arachnida</taxon>
        <taxon>Araneae</taxon>
        <taxon>Araneomorphae</taxon>
        <taxon>Entelegynae</taxon>
        <taxon>Araneoidea</taxon>
        <taxon>Araneidae</taxon>
        <taxon>Caerostris</taxon>
    </lineage>
</organism>
<feature type="chain" id="PRO_5043764055" description="Secreted protein" evidence="1">
    <location>
        <begin position="21"/>
        <end position="115"/>
    </location>
</feature>
<feature type="signal peptide" evidence="1">
    <location>
        <begin position="1"/>
        <end position="20"/>
    </location>
</feature>